<accession>A0AAW0U2Q4</accession>
<name>A0AAW0U2Q4_SCYPA</name>
<evidence type="ECO:0000313" key="4">
    <source>
        <dbReference type="Proteomes" id="UP001487740"/>
    </source>
</evidence>
<organism evidence="3 4">
    <name type="scientific">Scylla paramamosain</name>
    <name type="common">Mud crab</name>
    <dbReference type="NCBI Taxonomy" id="85552"/>
    <lineage>
        <taxon>Eukaryota</taxon>
        <taxon>Metazoa</taxon>
        <taxon>Ecdysozoa</taxon>
        <taxon>Arthropoda</taxon>
        <taxon>Crustacea</taxon>
        <taxon>Multicrustacea</taxon>
        <taxon>Malacostraca</taxon>
        <taxon>Eumalacostraca</taxon>
        <taxon>Eucarida</taxon>
        <taxon>Decapoda</taxon>
        <taxon>Pleocyemata</taxon>
        <taxon>Brachyura</taxon>
        <taxon>Eubrachyura</taxon>
        <taxon>Portunoidea</taxon>
        <taxon>Portunidae</taxon>
        <taxon>Portuninae</taxon>
        <taxon>Scylla</taxon>
    </lineage>
</organism>
<evidence type="ECO:0000256" key="1">
    <source>
        <dbReference type="SAM" id="MobiDB-lite"/>
    </source>
</evidence>
<gene>
    <name evidence="3" type="ORF">O3P69_006779</name>
</gene>
<keyword evidence="2" id="KW-0472">Membrane</keyword>
<comment type="caution">
    <text evidence="3">The sequence shown here is derived from an EMBL/GenBank/DDBJ whole genome shotgun (WGS) entry which is preliminary data.</text>
</comment>
<keyword evidence="4" id="KW-1185">Reference proteome</keyword>
<dbReference type="Proteomes" id="UP001487740">
    <property type="component" value="Unassembled WGS sequence"/>
</dbReference>
<sequence length="216" mass="24401">MPQATPAKVIRGRKATHPHSSRLMGGVWAGCGRGVRERVREEAQTAVRKRTKDARVSCRNQDFYMLLPQRKMPPDPSRKSGTRGSYPDEKWSAETLQCSFASSKIQSSCRGKGRQRRRILDWGTLLNSPQAYKVGRGEAGIVQSSRRRRRRRVESYLSYLLLFLSLALLSTQPTSLLHHPLHRHLITCCLLKPPSRSTKGATSKPLPISTGRYQPL</sequence>
<proteinExistence type="predicted"/>
<keyword evidence="2" id="KW-0812">Transmembrane</keyword>
<dbReference type="AlphaFoldDB" id="A0AAW0U2Q4"/>
<reference evidence="3 4" key="1">
    <citation type="submission" date="2023-03" db="EMBL/GenBank/DDBJ databases">
        <title>High-quality genome of Scylla paramamosain provides insights in environmental adaptation.</title>
        <authorList>
            <person name="Zhang L."/>
        </authorList>
    </citation>
    <scope>NUCLEOTIDE SEQUENCE [LARGE SCALE GENOMIC DNA]</scope>
    <source>
        <strain evidence="3">LZ_2023a</strain>
        <tissue evidence="3">Muscle</tissue>
    </source>
</reference>
<keyword evidence="2" id="KW-1133">Transmembrane helix</keyword>
<dbReference type="EMBL" id="JARAKH010000020">
    <property type="protein sequence ID" value="KAK8393683.1"/>
    <property type="molecule type" value="Genomic_DNA"/>
</dbReference>
<protein>
    <submittedName>
        <fullName evidence="3">Uncharacterized protein</fullName>
    </submittedName>
</protein>
<evidence type="ECO:0000313" key="3">
    <source>
        <dbReference type="EMBL" id="KAK8393683.1"/>
    </source>
</evidence>
<evidence type="ECO:0000256" key="2">
    <source>
        <dbReference type="SAM" id="Phobius"/>
    </source>
</evidence>
<feature type="transmembrane region" description="Helical" evidence="2">
    <location>
        <begin position="156"/>
        <end position="175"/>
    </location>
</feature>
<feature type="region of interest" description="Disordered" evidence="1">
    <location>
        <begin position="196"/>
        <end position="216"/>
    </location>
</feature>